<accession>A0ABS5CU11</accession>
<dbReference type="EC" id="3.2.1.52" evidence="3"/>
<dbReference type="Pfam" id="PF00933">
    <property type="entry name" value="Glyco_hydro_3"/>
    <property type="match status" value="1"/>
</dbReference>
<dbReference type="InterPro" id="IPR036881">
    <property type="entry name" value="Glyco_hydro_3_C_sf"/>
</dbReference>
<dbReference type="PRINTS" id="PR00133">
    <property type="entry name" value="GLHYDRLASE3"/>
</dbReference>
<name>A0ABS5CU11_9FLAO</name>
<dbReference type="RefSeq" id="WP_210646064.1">
    <property type="nucleotide sequence ID" value="NZ_JAGFBU010000003.1"/>
</dbReference>
<dbReference type="PANTHER" id="PTHR30480">
    <property type="entry name" value="BETA-HEXOSAMINIDASE-RELATED"/>
    <property type="match status" value="1"/>
</dbReference>
<keyword evidence="4 10" id="KW-0378">Hydrolase</keyword>
<dbReference type="InterPro" id="IPR017853">
    <property type="entry name" value="GH"/>
</dbReference>
<dbReference type="GO" id="GO:0016787">
    <property type="term" value="F:hydrolase activity"/>
    <property type="evidence" value="ECO:0007669"/>
    <property type="project" value="UniProtKB-KW"/>
</dbReference>
<evidence type="ECO:0000313" key="11">
    <source>
        <dbReference type="Proteomes" id="UP000674217"/>
    </source>
</evidence>
<evidence type="ECO:0000256" key="1">
    <source>
        <dbReference type="ARBA" id="ARBA00001231"/>
    </source>
</evidence>
<gene>
    <name evidence="10" type="ORF">J3S90_09870</name>
</gene>
<feature type="signal peptide" evidence="6">
    <location>
        <begin position="1"/>
        <end position="27"/>
    </location>
</feature>
<dbReference type="InterPro" id="IPR036962">
    <property type="entry name" value="Glyco_hydro_3_N_sf"/>
</dbReference>
<dbReference type="InterPro" id="IPR002772">
    <property type="entry name" value="Glyco_hydro_3_C"/>
</dbReference>
<dbReference type="Pfam" id="PF01915">
    <property type="entry name" value="Glyco_hydro_3_C"/>
    <property type="match status" value="1"/>
</dbReference>
<feature type="domain" description="Beta-lactamase-related" evidence="7">
    <location>
        <begin position="623"/>
        <end position="978"/>
    </location>
</feature>
<dbReference type="Gene3D" id="3.40.710.10">
    <property type="entry name" value="DD-peptidase/beta-lactamase superfamily"/>
    <property type="match status" value="1"/>
</dbReference>
<dbReference type="SUPFAM" id="SSF56601">
    <property type="entry name" value="beta-lactamase/transpeptidase-like"/>
    <property type="match status" value="1"/>
</dbReference>
<sequence length="999" mass="111863">MKNYFIKISLYIAFLFLITNCATTKKATTIGHLKTDSFINDTMVYKGLNKSERKKFLKDSDSETRWVDSIYNKLSVKEKLGQLFMVSAYSNKDSIHENKVKDLIENYKVGGIIFFQGGPVRQAKLTNEYQAKAKVPLFIGLDAEWGLSMRLDSTYVFPWNMTLGAIQDLNLIEKVGIQMGAEAKRMGIHFNFGPVLDINTNPKNPIIGNRSFGESKINVANKGVALMKGVQSQGVFSTGKHFPGHGDTSADSHYTLPLVTFSKDRIDSVELYPYKKMFDEGLVSVMVGHLNIPSLETKADYPSSASYNIVTNLLQNQLGFDGLIITDGLAMKGATDFKGPGDLELAVLLAGNDMLLGPENVPVAMTKLESYYNEGILTEERLAHSVKKILRYKFKAGLNNYKAIEIKNLIADINPSQNDALNYKLYENAITVLKNKKEILPIKNLSQKIAYVKLGDDSNSTFVSTLKKYTNVTEVASSSIDSLNTELKKYDIVIIGFHKENKTWAKQDFTETEMLWLQEIAKHNKVILDVFAKPYTLLPISDFDAIEGLVVSYQNSDISQIVSAEVVFGAVEAKGKLPVSINKSFRVNDGLSTTKLNRLGFTAPENENLNPKILAKIDAIAQKAIDGKMTPGMQVLVARKGNVIFQKSYGHLTYEGTKEVTNSDLYDVASLSKMISTLPNVMQLYNRKKVTLDTELKKMVPLFAKSNKANINFKDLLTHYAGLQAWIPFYKATLDNNNKPLEKYYHKVPSAAFSTKVADDLYIRNDYHDTIMKIIANSPLSVKKEYKYSDFTFIILKEYLERKTKQPLEVLSQKNFYSSLGMNYTLYNPLTKFNKNDIAPSEIDTYFRHQVVQGYVHDMAAAMEGGVAGHAGIFSNAMDVAKMMQLYLQKGNYGNIQYFSAATFDAFNTSYYAAEGVERGLGFDKRIGKDGPTCGCVSKASFGHTGFTGDIAWVDPETEIVYIFLSNRTYPEVTAEGNKLAKEKIREEIQQIIQDAIIK</sequence>
<dbReference type="InterPro" id="IPR001764">
    <property type="entry name" value="Glyco_hydro_3_N"/>
</dbReference>
<proteinExistence type="inferred from homology"/>
<dbReference type="PANTHER" id="PTHR30480:SF13">
    <property type="entry name" value="BETA-HEXOSAMINIDASE"/>
    <property type="match status" value="1"/>
</dbReference>
<evidence type="ECO:0000259" key="8">
    <source>
        <dbReference type="Pfam" id="PF00933"/>
    </source>
</evidence>
<protein>
    <recommendedName>
        <fullName evidence="3">beta-N-acetylhexosaminidase</fullName>
        <ecNumber evidence="3">3.2.1.52</ecNumber>
    </recommendedName>
</protein>
<evidence type="ECO:0000256" key="4">
    <source>
        <dbReference type="ARBA" id="ARBA00022801"/>
    </source>
</evidence>
<dbReference type="Gene3D" id="3.20.20.300">
    <property type="entry name" value="Glycoside hydrolase, family 3, N-terminal domain"/>
    <property type="match status" value="1"/>
</dbReference>
<evidence type="ECO:0000256" key="6">
    <source>
        <dbReference type="SAM" id="SignalP"/>
    </source>
</evidence>
<comment type="similarity">
    <text evidence="2">Belongs to the glycosyl hydrolase 3 family.</text>
</comment>
<feature type="domain" description="Glycoside hydrolase family 3 N-terminal" evidence="8">
    <location>
        <begin position="76"/>
        <end position="391"/>
    </location>
</feature>
<dbReference type="Pfam" id="PF00144">
    <property type="entry name" value="Beta-lactamase"/>
    <property type="match status" value="1"/>
</dbReference>
<dbReference type="InterPro" id="IPR050226">
    <property type="entry name" value="NagZ_Beta-hexosaminidase"/>
</dbReference>
<evidence type="ECO:0000259" key="7">
    <source>
        <dbReference type="Pfam" id="PF00144"/>
    </source>
</evidence>
<evidence type="ECO:0000256" key="3">
    <source>
        <dbReference type="ARBA" id="ARBA00012663"/>
    </source>
</evidence>
<dbReference type="InterPro" id="IPR001466">
    <property type="entry name" value="Beta-lactam-related"/>
</dbReference>
<comment type="catalytic activity">
    <reaction evidence="1">
        <text>Hydrolysis of terminal non-reducing N-acetyl-D-hexosamine residues in N-acetyl-beta-D-hexosaminides.</text>
        <dbReference type="EC" id="3.2.1.52"/>
    </reaction>
</comment>
<feature type="domain" description="Glycoside hydrolase family 3 C-terminal" evidence="9">
    <location>
        <begin position="430"/>
        <end position="586"/>
    </location>
</feature>
<keyword evidence="11" id="KW-1185">Reference proteome</keyword>
<evidence type="ECO:0000259" key="9">
    <source>
        <dbReference type="Pfam" id="PF01915"/>
    </source>
</evidence>
<dbReference type="Proteomes" id="UP000674217">
    <property type="component" value="Unassembled WGS sequence"/>
</dbReference>
<comment type="caution">
    <text evidence="10">The sequence shown here is derived from an EMBL/GenBank/DDBJ whole genome shotgun (WGS) entry which is preliminary data.</text>
</comment>
<feature type="chain" id="PRO_5045481810" description="beta-N-acetylhexosaminidase" evidence="6">
    <location>
        <begin position="28"/>
        <end position="999"/>
    </location>
</feature>
<dbReference type="EMBL" id="JAGFBU010000003">
    <property type="protein sequence ID" value="MBP4142108.1"/>
    <property type="molecule type" value="Genomic_DNA"/>
</dbReference>
<evidence type="ECO:0000256" key="5">
    <source>
        <dbReference type="ARBA" id="ARBA00023295"/>
    </source>
</evidence>
<dbReference type="InterPro" id="IPR012338">
    <property type="entry name" value="Beta-lactam/transpept-like"/>
</dbReference>
<evidence type="ECO:0000313" key="10">
    <source>
        <dbReference type="EMBL" id="MBP4142108.1"/>
    </source>
</evidence>
<dbReference type="Gene3D" id="3.40.50.1700">
    <property type="entry name" value="Glycoside hydrolase family 3 C-terminal domain"/>
    <property type="match status" value="1"/>
</dbReference>
<organism evidence="10 11">
    <name type="scientific">Flavobacterium flabelliforme</name>
    <dbReference type="NCBI Taxonomy" id="2816119"/>
    <lineage>
        <taxon>Bacteria</taxon>
        <taxon>Pseudomonadati</taxon>
        <taxon>Bacteroidota</taxon>
        <taxon>Flavobacteriia</taxon>
        <taxon>Flavobacteriales</taxon>
        <taxon>Flavobacteriaceae</taxon>
        <taxon>Flavobacterium</taxon>
    </lineage>
</organism>
<dbReference type="SUPFAM" id="SSF51445">
    <property type="entry name" value="(Trans)glycosidases"/>
    <property type="match status" value="1"/>
</dbReference>
<evidence type="ECO:0000256" key="2">
    <source>
        <dbReference type="ARBA" id="ARBA00005336"/>
    </source>
</evidence>
<keyword evidence="5" id="KW-0326">Glycosidase</keyword>
<dbReference type="SUPFAM" id="SSF52279">
    <property type="entry name" value="Beta-D-glucan exohydrolase, C-terminal domain"/>
    <property type="match status" value="1"/>
</dbReference>
<keyword evidence="6" id="KW-0732">Signal</keyword>
<reference evidence="10 11" key="1">
    <citation type="submission" date="2021-03" db="EMBL/GenBank/DDBJ databases">
        <title>Flavobacterium Flabelliformis Sp. Nov. And Flavobacterium Geliluteum Sp. Nov., Two Novel Multidrug Resistant Psychrophilic Species Isolated From Antarctica.</title>
        <authorList>
            <person name="Kralova S."/>
            <person name="Busse H.J."/>
            <person name="Bezdicek M."/>
            <person name="Nykrynova M."/>
            <person name="Kroupova E."/>
            <person name="Krsek D."/>
            <person name="Sedlacek I."/>
        </authorList>
    </citation>
    <scope>NUCLEOTIDE SEQUENCE [LARGE SCALE GENOMIC DNA]</scope>
    <source>
        <strain evidence="10 11">P4023</strain>
    </source>
</reference>